<evidence type="ECO:0000313" key="1">
    <source>
        <dbReference type="EMBL" id="OEF99928.1"/>
    </source>
</evidence>
<accession>A0A1D2YW11</accession>
<organism evidence="1 2">
    <name type="scientific">Vulcanibacillus modesticaldus</name>
    <dbReference type="NCBI Taxonomy" id="337097"/>
    <lineage>
        <taxon>Bacteria</taxon>
        <taxon>Bacillati</taxon>
        <taxon>Bacillota</taxon>
        <taxon>Bacilli</taxon>
        <taxon>Bacillales</taxon>
        <taxon>Bacillaceae</taxon>
        <taxon>Vulcanibacillus</taxon>
    </lineage>
</organism>
<dbReference type="OrthoDB" id="2678291at2"/>
<proteinExistence type="predicted"/>
<gene>
    <name evidence="1" type="ORF">BHF71_07415</name>
</gene>
<dbReference type="RefSeq" id="WP_069656233.1">
    <property type="nucleotide sequence ID" value="NZ_MIJF01000012.1"/>
</dbReference>
<dbReference type="AlphaFoldDB" id="A0A1D2YW11"/>
<comment type="caution">
    <text evidence="1">The sequence shown here is derived from an EMBL/GenBank/DDBJ whole genome shotgun (WGS) entry which is preliminary data.</text>
</comment>
<name>A0A1D2YW11_9BACI</name>
<protein>
    <submittedName>
        <fullName evidence="1">Uncharacterized protein</fullName>
    </submittedName>
</protein>
<dbReference type="STRING" id="337097.BHF71_07415"/>
<keyword evidence="2" id="KW-1185">Reference proteome</keyword>
<dbReference type="Proteomes" id="UP000243739">
    <property type="component" value="Unassembled WGS sequence"/>
</dbReference>
<dbReference type="EMBL" id="MIJF01000012">
    <property type="protein sequence ID" value="OEF99928.1"/>
    <property type="molecule type" value="Genomic_DNA"/>
</dbReference>
<reference evidence="1 2" key="1">
    <citation type="submission" date="2016-09" db="EMBL/GenBank/DDBJ databases">
        <title>Draft genome sequence for the type strain of Vulcanibacillus modesticaldus BR, a strictly anaerobic, moderately thermophilic, and nitrate-reducing bacterium from deep sea-hydrothermal vents of the Mid-Atlantic Ridge.</title>
        <authorList>
            <person name="Abin C.A."/>
            <person name="Hollibaugh J.T."/>
        </authorList>
    </citation>
    <scope>NUCLEOTIDE SEQUENCE [LARGE SCALE GENOMIC DNA]</scope>
    <source>
        <strain evidence="1 2">BR</strain>
    </source>
</reference>
<sequence length="160" mass="19061">MESWFNNFIEIATEEQKLNFKKSIEQEGFSAINQFIRSFYEKIKEMDQDEFEQVKNWLKKGEELFPNLVDFSPSFENTWRDLLQLYQIKVELFSQVPVDQRDGEWQILYDNPYSTEPIVCHSNKNFVEATYLMAKYQLGIKKAEIVKLQKVITVIIKNGK</sequence>
<evidence type="ECO:0000313" key="2">
    <source>
        <dbReference type="Proteomes" id="UP000243739"/>
    </source>
</evidence>